<dbReference type="PANTHER" id="PTHR30093:SF34">
    <property type="entry name" value="PREPILIN PEPTIDASE-DEPENDENT PROTEIN D"/>
    <property type="match status" value="1"/>
</dbReference>
<evidence type="ECO:0000313" key="3">
    <source>
        <dbReference type="EMBL" id="PWK35391.1"/>
    </source>
</evidence>
<dbReference type="Proteomes" id="UP000245754">
    <property type="component" value="Unassembled WGS sequence"/>
</dbReference>
<accession>A0A316ET75</accession>
<dbReference type="EMBL" id="QGGT01000002">
    <property type="protein sequence ID" value="PWK35391.1"/>
    <property type="molecule type" value="Genomic_DNA"/>
</dbReference>
<comment type="similarity">
    <text evidence="1">Belongs to the N-Me-Phe pilin family.</text>
</comment>
<evidence type="ECO:0000313" key="4">
    <source>
        <dbReference type="Proteomes" id="UP000245754"/>
    </source>
</evidence>
<dbReference type="GeneID" id="98340735"/>
<dbReference type="PANTHER" id="PTHR30093">
    <property type="entry name" value="GENERAL SECRETION PATHWAY PROTEIN G"/>
    <property type="match status" value="1"/>
</dbReference>
<dbReference type="GO" id="GO:0009289">
    <property type="term" value="C:pilus"/>
    <property type="evidence" value="ECO:0007669"/>
    <property type="project" value="InterPro"/>
</dbReference>
<evidence type="ECO:0000256" key="1">
    <source>
        <dbReference type="ARBA" id="ARBA00005233"/>
    </source>
</evidence>
<dbReference type="Pfam" id="PF07963">
    <property type="entry name" value="N_methyl"/>
    <property type="match status" value="1"/>
</dbReference>
<name>A0A316ET75_9BURK</name>
<keyword evidence="2" id="KW-0488">Methylation</keyword>
<evidence type="ECO:0000256" key="2">
    <source>
        <dbReference type="ARBA" id="ARBA00022481"/>
    </source>
</evidence>
<dbReference type="InterPro" id="IPR045584">
    <property type="entry name" value="Pilin-like"/>
</dbReference>
<dbReference type="Gene3D" id="3.30.700.10">
    <property type="entry name" value="Glycoprotein, Type 4 Pilin"/>
    <property type="match status" value="1"/>
</dbReference>
<dbReference type="InterPro" id="IPR001082">
    <property type="entry name" value="Pilin"/>
</dbReference>
<dbReference type="InterPro" id="IPR012902">
    <property type="entry name" value="N_methyl_site"/>
</dbReference>
<dbReference type="Pfam" id="PF00114">
    <property type="entry name" value="Pilin"/>
    <property type="match status" value="1"/>
</dbReference>
<comment type="caution">
    <text evidence="3">The sequence shown here is derived from an EMBL/GenBank/DDBJ whole genome shotgun (WGS) entry which is preliminary data.</text>
</comment>
<reference evidence="3 4" key="1">
    <citation type="submission" date="2018-05" db="EMBL/GenBank/DDBJ databases">
        <title>Genomic Encyclopedia of Type Strains, Phase IV (KMG-V): Genome sequencing to study the core and pangenomes of soil and plant-associated prokaryotes.</title>
        <authorList>
            <person name="Whitman W."/>
        </authorList>
    </citation>
    <scope>NUCLEOTIDE SEQUENCE [LARGE SCALE GENOMIC DNA]</scope>
    <source>
        <strain evidence="3 4">SLV-132</strain>
    </source>
</reference>
<protein>
    <submittedName>
        <fullName evidence="3">Type IV pilus assembly protein PilA</fullName>
    </submittedName>
</protein>
<gene>
    <name evidence="3" type="ORF">C7419_102669</name>
</gene>
<organism evidence="3 4">
    <name type="scientific">Cupriavidus plantarum</name>
    <dbReference type="NCBI Taxonomy" id="942865"/>
    <lineage>
        <taxon>Bacteria</taxon>
        <taxon>Pseudomonadati</taxon>
        <taxon>Pseudomonadota</taxon>
        <taxon>Betaproteobacteria</taxon>
        <taxon>Burkholderiales</taxon>
        <taxon>Burkholderiaceae</taxon>
        <taxon>Cupriavidus</taxon>
    </lineage>
</organism>
<dbReference type="AlphaFoldDB" id="A0A316ET75"/>
<dbReference type="GO" id="GO:0007155">
    <property type="term" value="P:cell adhesion"/>
    <property type="evidence" value="ECO:0007669"/>
    <property type="project" value="InterPro"/>
</dbReference>
<proteinExistence type="inferred from homology"/>
<dbReference type="SUPFAM" id="SSF54523">
    <property type="entry name" value="Pili subunits"/>
    <property type="match status" value="1"/>
</dbReference>
<dbReference type="RefSeq" id="WP_109583458.1">
    <property type="nucleotide sequence ID" value="NZ_CAJPUX010000002.1"/>
</dbReference>
<keyword evidence="4" id="KW-1185">Reference proteome</keyword>
<sequence>MHFKRIARSAQTGFTMIELMVVVAIIGVLAAFAVPQYQDYTSRTQMTRAVGELSAYKTGVEDHLLRGITTIVNSDIGYVQSNLTAVHDPKASTLWTYNASAKTGTLEVKMGQKANTAVNGTSIKLNRSADGTWTCVITPVSQTAAGWKNSYKPANCT</sequence>
<dbReference type="NCBIfam" id="TIGR02532">
    <property type="entry name" value="IV_pilin_GFxxxE"/>
    <property type="match status" value="1"/>
</dbReference>
<dbReference type="OrthoDB" id="8607132at2"/>